<dbReference type="PANTHER" id="PTHR11407">
    <property type="entry name" value="LYSOZYME C"/>
    <property type="match status" value="1"/>
</dbReference>
<evidence type="ECO:0000313" key="9">
    <source>
        <dbReference type="Proteomes" id="UP001307889"/>
    </source>
</evidence>
<protein>
    <recommendedName>
        <fullName evidence="2">lysozyme</fullName>
        <ecNumber evidence="2">3.2.1.17</ecNumber>
    </recommendedName>
</protein>
<reference evidence="8 9" key="1">
    <citation type="submission" date="2023-09" db="EMBL/GenBank/DDBJ databases">
        <title>Nesidiocoris tenuis whole genome shotgun sequence.</title>
        <authorList>
            <person name="Shibata T."/>
            <person name="Shimoda M."/>
            <person name="Kobayashi T."/>
            <person name="Uehara T."/>
        </authorList>
    </citation>
    <scope>NUCLEOTIDE SEQUENCE [LARGE SCALE GENOMIC DNA]</scope>
    <source>
        <strain evidence="8 9">Japan</strain>
    </source>
</reference>
<dbReference type="PROSITE" id="PS51348">
    <property type="entry name" value="GLYCOSYL_HYDROL_F22_2"/>
    <property type="match status" value="1"/>
</dbReference>
<dbReference type="SMART" id="SM00263">
    <property type="entry name" value="LYZ1"/>
    <property type="match status" value="1"/>
</dbReference>
<evidence type="ECO:0000313" key="8">
    <source>
        <dbReference type="EMBL" id="BES99953.1"/>
    </source>
</evidence>
<organism evidence="8 9">
    <name type="scientific">Nesidiocoris tenuis</name>
    <dbReference type="NCBI Taxonomy" id="355587"/>
    <lineage>
        <taxon>Eukaryota</taxon>
        <taxon>Metazoa</taxon>
        <taxon>Ecdysozoa</taxon>
        <taxon>Arthropoda</taxon>
        <taxon>Hexapoda</taxon>
        <taxon>Insecta</taxon>
        <taxon>Pterygota</taxon>
        <taxon>Neoptera</taxon>
        <taxon>Paraneoptera</taxon>
        <taxon>Hemiptera</taxon>
        <taxon>Heteroptera</taxon>
        <taxon>Panheteroptera</taxon>
        <taxon>Cimicomorpha</taxon>
        <taxon>Miridae</taxon>
        <taxon>Dicyphina</taxon>
        <taxon>Nesidiocoris</taxon>
    </lineage>
</organism>
<evidence type="ECO:0000256" key="1">
    <source>
        <dbReference type="ARBA" id="ARBA00000632"/>
    </source>
</evidence>
<dbReference type="Gene3D" id="1.10.530.10">
    <property type="match status" value="1"/>
</dbReference>
<accession>A0ABN7B6T1</accession>
<dbReference type="PRINTS" id="PR00135">
    <property type="entry name" value="LYZLACT"/>
</dbReference>
<dbReference type="CDD" id="cd16899">
    <property type="entry name" value="LYZ_C_invert"/>
    <property type="match status" value="1"/>
</dbReference>
<dbReference type="InterPro" id="IPR023346">
    <property type="entry name" value="Lysozyme-like_dom_sf"/>
</dbReference>
<sequence>MSSTWGSSVVFAVVFLAYFVGAKLYDRCELAKVLAQLKAPADQISTWVCIAEHESSLNTSAVGPPNWDQSRDHGLFQINDRYWCSPPGSACGISCQSLEDDDIVDDWKCAKRIFKAHRLQEGNGFKAWAVYGPHCSGDTSSYVEGCTQSSRSSLYLTKTASSWGYSFRSRLRPQYHITSPQIYSYPIYGYYGVGNLLNIHNNGYLAYGPFQNRFTAKR</sequence>
<dbReference type="SUPFAM" id="SSF53955">
    <property type="entry name" value="Lysozyme-like"/>
    <property type="match status" value="1"/>
</dbReference>
<dbReference type="InterPro" id="IPR019799">
    <property type="entry name" value="Glyco_hydro_22_CS"/>
</dbReference>
<evidence type="ECO:0000256" key="2">
    <source>
        <dbReference type="ARBA" id="ARBA00012732"/>
    </source>
</evidence>
<dbReference type="InterPro" id="IPR001916">
    <property type="entry name" value="Glyco_hydro_22"/>
</dbReference>
<keyword evidence="3" id="KW-0929">Antimicrobial</keyword>
<dbReference type="Proteomes" id="UP001307889">
    <property type="component" value="Chromosome 11"/>
</dbReference>
<feature type="domain" description="Glycosyl hydrolases family 22 (GH22)" evidence="7">
    <location>
        <begin position="91"/>
        <end position="109"/>
    </location>
</feature>
<evidence type="ECO:0000256" key="6">
    <source>
        <dbReference type="RuleBase" id="RU004440"/>
    </source>
</evidence>
<keyword evidence="5" id="KW-0326">Glycosidase</keyword>
<keyword evidence="9" id="KW-1185">Reference proteome</keyword>
<gene>
    <name evidence="8" type="ORF">NTJ_12772</name>
</gene>
<dbReference type="Pfam" id="PF00062">
    <property type="entry name" value="Lys"/>
    <property type="match status" value="1"/>
</dbReference>
<evidence type="ECO:0000256" key="5">
    <source>
        <dbReference type="ARBA" id="ARBA00023295"/>
    </source>
</evidence>
<name>A0ABN7B6T1_9HEMI</name>
<dbReference type="PROSITE" id="PS00128">
    <property type="entry name" value="GLYCOSYL_HYDROL_F22_1"/>
    <property type="match status" value="1"/>
</dbReference>
<proteinExistence type="inferred from homology"/>
<comment type="similarity">
    <text evidence="6">Belongs to the glycosyl hydrolase 22 family.</text>
</comment>
<dbReference type="PANTHER" id="PTHR11407:SF63">
    <property type="entry name" value="LYSOZYME C"/>
    <property type="match status" value="1"/>
</dbReference>
<keyword evidence="5" id="KW-0378">Hydrolase</keyword>
<comment type="catalytic activity">
    <reaction evidence="1">
        <text>Hydrolysis of (1-&gt;4)-beta-linkages between N-acetylmuramic acid and N-acetyl-D-glucosamine residues in a peptidoglycan and between N-acetyl-D-glucosamine residues in chitodextrins.</text>
        <dbReference type="EC" id="3.2.1.17"/>
    </reaction>
</comment>
<keyword evidence="3" id="KW-0081">Bacteriolytic enzyme</keyword>
<dbReference type="EMBL" id="AP028919">
    <property type="protein sequence ID" value="BES99953.1"/>
    <property type="molecule type" value="Genomic_DNA"/>
</dbReference>
<evidence type="ECO:0000259" key="7">
    <source>
        <dbReference type="PROSITE" id="PS00128"/>
    </source>
</evidence>
<dbReference type="EC" id="3.2.1.17" evidence="2"/>
<keyword evidence="4" id="KW-1015">Disulfide bond</keyword>
<evidence type="ECO:0000256" key="3">
    <source>
        <dbReference type="ARBA" id="ARBA00022638"/>
    </source>
</evidence>
<evidence type="ECO:0000256" key="4">
    <source>
        <dbReference type="ARBA" id="ARBA00023157"/>
    </source>
</evidence>